<sequence>MTIVNFSTAEVTISCLQFFLNKLLFRDGCSPY</sequence>
<name>A0A2P2Q281_RHIMU</name>
<protein>
    <submittedName>
        <fullName evidence="1">Uncharacterized protein</fullName>
    </submittedName>
</protein>
<proteinExistence type="predicted"/>
<dbReference type="AlphaFoldDB" id="A0A2P2Q281"/>
<reference evidence="1" key="1">
    <citation type="submission" date="2018-02" db="EMBL/GenBank/DDBJ databases">
        <title>Rhizophora mucronata_Transcriptome.</title>
        <authorList>
            <person name="Meera S.P."/>
            <person name="Sreeshan A."/>
            <person name="Augustine A."/>
        </authorList>
    </citation>
    <scope>NUCLEOTIDE SEQUENCE</scope>
    <source>
        <tissue evidence="1">Leaf</tissue>
    </source>
</reference>
<evidence type="ECO:0000313" key="1">
    <source>
        <dbReference type="EMBL" id="MBX61062.1"/>
    </source>
</evidence>
<dbReference type="EMBL" id="GGEC01080578">
    <property type="protein sequence ID" value="MBX61062.1"/>
    <property type="molecule type" value="Transcribed_RNA"/>
</dbReference>
<organism evidence="1">
    <name type="scientific">Rhizophora mucronata</name>
    <name type="common">Asiatic mangrove</name>
    <dbReference type="NCBI Taxonomy" id="61149"/>
    <lineage>
        <taxon>Eukaryota</taxon>
        <taxon>Viridiplantae</taxon>
        <taxon>Streptophyta</taxon>
        <taxon>Embryophyta</taxon>
        <taxon>Tracheophyta</taxon>
        <taxon>Spermatophyta</taxon>
        <taxon>Magnoliopsida</taxon>
        <taxon>eudicotyledons</taxon>
        <taxon>Gunneridae</taxon>
        <taxon>Pentapetalae</taxon>
        <taxon>rosids</taxon>
        <taxon>fabids</taxon>
        <taxon>Malpighiales</taxon>
        <taxon>Rhizophoraceae</taxon>
        <taxon>Rhizophora</taxon>
    </lineage>
</organism>
<accession>A0A2P2Q281</accession>